<evidence type="ECO:0000259" key="1">
    <source>
        <dbReference type="SMART" id="SM00233"/>
    </source>
</evidence>
<dbReference type="InterPro" id="IPR011993">
    <property type="entry name" value="PH-like_dom_sf"/>
</dbReference>
<dbReference type="STRING" id="6313.A0A0K0D778"/>
<protein>
    <submittedName>
        <fullName evidence="3">PH domain-containing protein</fullName>
    </submittedName>
</protein>
<name>A0A0K0D778_ANGCA</name>
<dbReference type="InterPro" id="IPR001849">
    <property type="entry name" value="PH_domain"/>
</dbReference>
<dbReference type="GO" id="GO:0035591">
    <property type="term" value="F:signaling adaptor activity"/>
    <property type="evidence" value="ECO:0007669"/>
    <property type="project" value="TreeGrafter"/>
</dbReference>
<proteinExistence type="predicted"/>
<dbReference type="AlphaFoldDB" id="A0A0K0D778"/>
<reference evidence="3" key="2">
    <citation type="submission" date="2017-02" db="UniProtKB">
        <authorList>
            <consortium name="WormBaseParasite"/>
        </authorList>
    </citation>
    <scope>IDENTIFICATION</scope>
</reference>
<dbReference type="InterPro" id="IPR046355">
    <property type="entry name" value="Gab1-4-like"/>
</dbReference>
<dbReference type="PANTHER" id="PTHR45960:SF2">
    <property type="entry name" value="PROTEIN DAUGHTER OF SEVENLESS"/>
    <property type="match status" value="1"/>
</dbReference>
<dbReference type="Proteomes" id="UP000035642">
    <property type="component" value="Unassembled WGS sequence"/>
</dbReference>
<dbReference type="GO" id="GO:0007165">
    <property type="term" value="P:signal transduction"/>
    <property type="evidence" value="ECO:0007669"/>
    <property type="project" value="TreeGrafter"/>
</dbReference>
<dbReference type="GO" id="GO:0005737">
    <property type="term" value="C:cytoplasm"/>
    <property type="evidence" value="ECO:0007669"/>
    <property type="project" value="TreeGrafter"/>
</dbReference>
<organism evidence="2 3">
    <name type="scientific">Angiostrongylus cantonensis</name>
    <name type="common">Rat lungworm</name>
    <dbReference type="NCBI Taxonomy" id="6313"/>
    <lineage>
        <taxon>Eukaryota</taxon>
        <taxon>Metazoa</taxon>
        <taxon>Ecdysozoa</taxon>
        <taxon>Nematoda</taxon>
        <taxon>Chromadorea</taxon>
        <taxon>Rhabditida</taxon>
        <taxon>Rhabditina</taxon>
        <taxon>Rhabditomorpha</taxon>
        <taxon>Strongyloidea</taxon>
        <taxon>Metastrongylidae</taxon>
        <taxon>Angiostrongylus</taxon>
    </lineage>
</organism>
<dbReference type="WBParaSite" id="ACAC_0000592301-mRNA-1">
    <property type="protein sequence ID" value="ACAC_0000592301-mRNA-1"/>
    <property type="gene ID" value="ACAC_0000592301"/>
</dbReference>
<feature type="domain" description="PH" evidence="1">
    <location>
        <begin position="6"/>
        <end position="127"/>
    </location>
</feature>
<dbReference type="PANTHER" id="PTHR45960">
    <property type="entry name" value="GRB2-ASSOCIATED-BINDING PROTEIN"/>
    <property type="match status" value="1"/>
</dbReference>
<keyword evidence="2" id="KW-1185">Reference proteome</keyword>
<dbReference type="Gene3D" id="2.30.29.30">
    <property type="entry name" value="Pleckstrin-homology domain (PH domain)/Phosphotyrosine-binding domain (PTB)"/>
    <property type="match status" value="1"/>
</dbReference>
<accession>A0A0K0D778</accession>
<evidence type="ECO:0000313" key="2">
    <source>
        <dbReference type="Proteomes" id="UP000035642"/>
    </source>
</evidence>
<dbReference type="Pfam" id="PF00169">
    <property type="entry name" value="PH"/>
    <property type="match status" value="1"/>
</dbReference>
<evidence type="ECO:0000313" key="3">
    <source>
        <dbReference type="WBParaSite" id="ACAC_0000592301-mRNA-1"/>
    </source>
</evidence>
<dbReference type="SUPFAM" id="SSF50729">
    <property type="entry name" value="PH domain-like"/>
    <property type="match status" value="1"/>
</dbReference>
<sequence>MALPTRTLERSMHFTPFKSKGVRRYFVLRVCDKRFGTYVLDEFLNEDKRRLRKSFDLVRCVQIDSHLQLADSSCSTTSRFGGFQWIFSLYFTKELSPQRKTPLYFVSESEEKMKDWVYNLCRACHLKKENDDDNNSYIFRQMSKPAEILSIMIVWYK</sequence>
<dbReference type="SMART" id="SM00233">
    <property type="entry name" value="PH"/>
    <property type="match status" value="1"/>
</dbReference>
<reference evidence="2" key="1">
    <citation type="submission" date="2012-09" db="EMBL/GenBank/DDBJ databases">
        <authorList>
            <person name="Martin A.A."/>
        </authorList>
    </citation>
    <scope>NUCLEOTIDE SEQUENCE</scope>
</reference>